<proteinExistence type="predicted"/>
<reference evidence="2" key="1">
    <citation type="submission" date="2020-11" db="EMBL/GenBank/DDBJ databases">
        <authorList>
            <person name="Tran Van P."/>
        </authorList>
    </citation>
    <scope>NUCLEOTIDE SEQUENCE</scope>
</reference>
<keyword evidence="3" id="KW-1185">Reference proteome</keyword>
<dbReference type="InterPro" id="IPR032675">
    <property type="entry name" value="LRR_dom_sf"/>
</dbReference>
<dbReference type="EMBL" id="LR902455">
    <property type="protein sequence ID" value="CAD7250577.1"/>
    <property type="molecule type" value="Genomic_DNA"/>
</dbReference>
<keyword evidence="1" id="KW-0732">Signal</keyword>
<evidence type="ECO:0000256" key="1">
    <source>
        <dbReference type="SAM" id="SignalP"/>
    </source>
</evidence>
<sequence>MILHLSFSYLSLFLLAFGLPGQECPPEDIWPCTCVRDSYTQINVYCKNASSGEEIASALKKASWPFMPLWAFYLHGNKAVKELPEGVFGNISFQHIHMDDTGLERIHPSAILSSKNHLERLVVWNSPSFTEFPFHVLPVLRRLKDLLLFRCSLTSVPAVKNPSLIELTFQFNRISRIEEHGWDTPYLRKFIISDNILTEFPHSIIKSLERLEEFHCGACHLGPTLTAGKLEFQSKYLKLVRLWENSLTRFEPEAII</sequence>
<gene>
    <name evidence="2" type="ORF">DSTB1V02_LOCUS10349</name>
</gene>
<name>A0A7R9AAP0_9CRUS</name>
<evidence type="ECO:0000313" key="3">
    <source>
        <dbReference type="Proteomes" id="UP000677054"/>
    </source>
</evidence>
<organism evidence="2">
    <name type="scientific">Darwinula stevensoni</name>
    <dbReference type="NCBI Taxonomy" id="69355"/>
    <lineage>
        <taxon>Eukaryota</taxon>
        <taxon>Metazoa</taxon>
        <taxon>Ecdysozoa</taxon>
        <taxon>Arthropoda</taxon>
        <taxon>Crustacea</taxon>
        <taxon>Oligostraca</taxon>
        <taxon>Ostracoda</taxon>
        <taxon>Podocopa</taxon>
        <taxon>Podocopida</taxon>
        <taxon>Darwinulocopina</taxon>
        <taxon>Darwinuloidea</taxon>
        <taxon>Darwinulidae</taxon>
        <taxon>Darwinula</taxon>
    </lineage>
</organism>
<dbReference type="AlphaFoldDB" id="A0A7R9AAP0"/>
<feature type="chain" id="PRO_5036402825" evidence="1">
    <location>
        <begin position="19"/>
        <end position="256"/>
    </location>
</feature>
<dbReference type="Proteomes" id="UP000677054">
    <property type="component" value="Unassembled WGS sequence"/>
</dbReference>
<accession>A0A7R9AAP0</accession>
<dbReference type="Gene3D" id="3.80.10.10">
    <property type="entry name" value="Ribonuclease Inhibitor"/>
    <property type="match status" value="1"/>
</dbReference>
<evidence type="ECO:0000313" key="2">
    <source>
        <dbReference type="EMBL" id="CAD7250577.1"/>
    </source>
</evidence>
<feature type="signal peptide" evidence="1">
    <location>
        <begin position="1"/>
        <end position="18"/>
    </location>
</feature>
<feature type="non-terminal residue" evidence="2">
    <location>
        <position position="1"/>
    </location>
</feature>
<protein>
    <submittedName>
        <fullName evidence="2">Uncharacterized protein</fullName>
    </submittedName>
</protein>
<dbReference type="SUPFAM" id="SSF52058">
    <property type="entry name" value="L domain-like"/>
    <property type="match status" value="1"/>
</dbReference>
<dbReference type="EMBL" id="CAJPEV010002938">
    <property type="protein sequence ID" value="CAG0898476.1"/>
    <property type="molecule type" value="Genomic_DNA"/>
</dbReference>